<evidence type="ECO:0000256" key="7">
    <source>
        <dbReference type="ARBA" id="ARBA00023295"/>
    </source>
</evidence>
<comment type="catalytic activity">
    <reaction evidence="1 10">
        <text>Hydrolysis of terminal, non-reducing beta-D-glucosyl residues with release of beta-D-glucose.</text>
        <dbReference type="EC" id="3.2.1.21"/>
    </reaction>
</comment>
<keyword evidence="5" id="KW-0136">Cellulose degradation</keyword>
<dbReference type="InterPro" id="IPR017736">
    <property type="entry name" value="Glyco_hydro_1_beta-glucosidase"/>
</dbReference>
<protein>
    <recommendedName>
        <fullName evidence="3 10">Beta-glucosidase</fullName>
        <ecNumber evidence="3 10">3.2.1.21</ecNumber>
    </recommendedName>
</protein>
<evidence type="ECO:0000256" key="6">
    <source>
        <dbReference type="ARBA" id="ARBA00023277"/>
    </source>
</evidence>
<evidence type="ECO:0000256" key="3">
    <source>
        <dbReference type="ARBA" id="ARBA00012744"/>
    </source>
</evidence>
<name>A0ABR7DC49_9CLOT</name>
<dbReference type="PANTHER" id="PTHR10353">
    <property type="entry name" value="GLYCOSYL HYDROLASE"/>
    <property type="match status" value="1"/>
</dbReference>
<keyword evidence="7 10" id="KW-0326">Glycosidase</keyword>
<evidence type="ECO:0000256" key="8">
    <source>
        <dbReference type="ARBA" id="ARBA00023326"/>
    </source>
</evidence>
<evidence type="ECO:0000256" key="10">
    <source>
        <dbReference type="RuleBase" id="RU361175"/>
    </source>
</evidence>
<dbReference type="Gene3D" id="3.20.20.80">
    <property type="entry name" value="Glycosidases"/>
    <property type="match status" value="1"/>
</dbReference>
<comment type="caution">
    <text evidence="11">The sequence shown here is derived from an EMBL/GenBank/DDBJ whole genome shotgun (WGS) entry which is preliminary data.</text>
</comment>
<keyword evidence="12" id="KW-1185">Reference proteome</keyword>
<dbReference type="InterPro" id="IPR001360">
    <property type="entry name" value="Glyco_hydro_1"/>
</dbReference>
<dbReference type="RefSeq" id="WP_032117631.1">
    <property type="nucleotide sequence ID" value="NZ_JACOOO010000016.1"/>
</dbReference>
<evidence type="ECO:0000313" key="11">
    <source>
        <dbReference type="EMBL" id="MBC5628979.1"/>
    </source>
</evidence>
<dbReference type="EMBL" id="JACOOO010000016">
    <property type="protein sequence ID" value="MBC5628979.1"/>
    <property type="molecule type" value="Genomic_DNA"/>
</dbReference>
<dbReference type="PROSITE" id="PS00572">
    <property type="entry name" value="GLYCOSYL_HYDROL_F1_1"/>
    <property type="match status" value="1"/>
</dbReference>
<dbReference type="Pfam" id="PF00232">
    <property type="entry name" value="Glyco_hydro_1"/>
    <property type="match status" value="1"/>
</dbReference>
<evidence type="ECO:0000256" key="1">
    <source>
        <dbReference type="ARBA" id="ARBA00000448"/>
    </source>
</evidence>
<gene>
    <name evidence="11" type="ORF">H8S20_08750</name>
</gene>
<reference evidence="11 12" key="1">
    <citation type="submission" date="2020-08" db="EMBL/GenBank/DDBJ databases">
        <title>Genome public.</title>
        <authorList>
            <person name="Liu C."/>
            <person name="Sun Q."/>
        </authorList>
    </citation>
    <scope>NUCLEOTIDE SEQUENCE [LARGE SCALE GENOMIC DNA]</scope>
    <source>
        <strain evidence="11 12">NSJ-6</strain>
    </source>
</reference>
<dbReference type="PANTHER" id="PTHR10353:SF36">
    <property type="entry name" value="LP05116P"/>
    <property type="match status" value="1"/>
</dbReference>
<dbReference type="GO" id="GO:0004565">
    <property type="term" value="F:beta-galactosidase activity"/>
    <property type="evidence" value="ECO:0007669"/>
    <property type="project" value="UniProtKB-EC"/>
</dbReference>
<dbReference type="EC" id="3.2.1.21" evidence="3 10"/>
<keyword evidence="4 10" id="KW-0378">Hydrolase</keyword>
<organism evidence="11 12">
    <name type="scientific">Clostridium hominis</name>
    <dbReference type="NCBI Taxonomy" id="2763036"/>
    <lineage>
        <taxon>Bacteria</taxon>
        <taxon>Bacillati</taxon>
        <taxon>Bacillota</taxon>
        <taxon>Clostridia</taxon>
        <taxon>Eubacteriales</taxon>
        <taxon>Clostridiaceae</taxon>
        <taxon>Clostridium</taxon>
    </lineage>
</organism>
<evidence type="ECO:0000256" key="4">
    <source>
        <dbReference type="ARBA" id="ARBA00022801"/>
    </source>
</evidence>
<dbReference type="NCBIfam" id="TIGR03356">
    <property type="entry name" value="BGL"/>
    <property type="match status" value="1"/>
</dbReference>
<proteinExistence type="inferred from homology"/>
<accession>A0ABR7DC49</accession>
<evidence type="ECO:0000256" key="5">
    <source>
        <dbReference type="ARBA" id="ARBA00023001"/>
    </source>
</evidence>
<dbReference type="PRINTS" id="PR00131">
    <property type="entry name" value="GLHYDRLASE1"/>
</dbReference>
<dbReference type="SUPFAM" id="SSF51445">
    <property type="entry name" value="(Trans)glycosidases"/>
    <property type="match status" value="1"/>
</dbReference>
<dbReference type="Proteomes" id="UP000596929">
    <property type="component" value="Unassembled WGS sequence"/>
</dbReference>
<dbReference type="InterPro" id="IPR033132">
    <property type="entry name" value="GH_1_N_CS"/>
</dbReference>
<dbReference type="PROSITE" id="PS00653">
    <property type="entry name" value="GLYCOSYL_HYDROL_F1_2"/>
    <property type="match status" value="1"/>
</dbReference>
<keyword evidence="6" id="KW-0119">Carbohydrate metabolism</keyword>
<comment type="similarity">
    <text evidence="2 10">Belongs to the glycosyl hydrolase 1 family.</text>
</comment>
<evidence type="ECO:0000256" key="2">
    <source>
        <dbReference type="ARBA" id="ARBA00010838"/>
    </source>
</evidence>
<dbReference type="InterPro" id="IPR018120">
    <property type="entry name" value="Glyco_hydro_1_AS"/>
</dbReference>
<dbReference type="InterPro" id="IPR017853">
    <property type="entry name" value="GH"/>
</dbReference>
<feature type="active site" description="Nucleophile" evidence="9">
    <location>
        <position position="355"/>
    </location>
</feature>
<keyword evidence="8" id="KW-0624">Polysaccharide degradation</keyword>
<sequence length="450" mass="52308">MKYKFPKNFLWGSATASYQVEGGVNEGGKGVTVWDTYYHSEDRGYTGDVAADHYHRYKEDIKLLKEMGHNTYRLSISWARIFPNGYGEINQEGLDFYNDLINELIANGIKPNVTIYHWDLPQNLLDQGGWLNRDNLKHFVDYAKCLFENFGDRVDIWTTINEPASEVMGGFVQGAHPPLEKNLAKAFQVSHNMNMGHAMIVKLFREMNMKGEIGIVLNPMPVHPASESNEDKVAAEKAYDYFTRWYVAPVMVGEYPKAMLTECIERYKSPIIEDGDLEFLKENKMDFLGINYYMRRVAAHNESGNYEKINEQFKFVKVPDGLYTDWGWEIYPEGLYELLDDIRKEYGEMPIYITENGMGAIDKIDENGEINDDYRIDYIKRHIKAMHKCIENGIEIKGYYVWSAIDILSWTNGYTKRYGLIHVDFDTLERKIKKSGKWYKKVTENNGLEE</sequence>
<evidence type="ECO:0000256" key="9">
    <source>
        <dbReference type="PROSITE-ProRule" id="PRU10055"/>
    </source>
</evidence>
<evidence type="ECO:0000313" key="12">
    <source>
        <dbReference type="Proteomes" id="UP000596929"/>
    </source>
</evidence>